<dbReference type="RefSeq" id="WP_133867755.1">
    <property type="nucleotide sequence ID" value="NZ_SOAU01000001.1"/>
</dbReference>
<dbReference type="OrthoDB" id="9792218at2"/>
<dbReference type="SUPFAM" id="SSF82861">
    <property type="entry name" value="Mechanosensitive channel protein MscS (YggB), transmembrane region"/>
    <property type="match status" value="1"/>
</dbReference>
<dbReference type="InterPro" id="IPR006685">
    <property type="entry name" value="MscS_channel_2nd"/>
</dbReference>
<evidence type="ECO:0000256" key="4">
    <source>
        <dbReference type="ARBA" id="ARBA00022692"/>
    </source>
</evidence>
<organism evidence="10 11">
    <name type="scientific">Ilumatobacter fluminis</name>
    <dbReference type="NCBI Taxonomy" id="467091"/>
    <lineage>
        <taxon>Bacteria</taxon>
        <taxon>Bacillati</taxon>
        <taxon>Actinomycetota</taxon>
        <taxon>Acidimicrobiia</taxon>
        <taxon>Acidimicrobiales</taxon>
        <taxon>Ilumatobacteraceae</taxon>
        <taxon>Ilumatobacter</taxon>
    </lineage>
</organism>
<gene>
    <name evidence="10" type="ORF">BDK89_0858</name>
</gene>
<dbReference type="InterPro" id="IPR010920">
    <property type="entry name" value="LSM_dom_sf"/>
</dbReference>
<dbReference type="PANTHER" id="PTHR30221:SF1">
    <property type="entry name" value="SMALL-CONDUCTANCE MECHANOSENSITIVE CHANNEL"/>
    <property type="match status" value="1"/>
</dbReference>
<keyword evidence="11" id="KW-1185">Reference proteome</keyword>
<accession>A0A4R7HW61</accession>
<dbReference type="AlphaFoldDB" id="A0A4R7HW61"/>
<evidence type="ECO:0000256" key="1">
    <source>
        <dbReference type="ARBA" id="ARBA00004651"/>
    </source>
</evidence>
<dbReference type="InterPro" id="IPR008910">
    <property type="entry name" value="MSC_TM_helix"/>
</dbReference>
<evidence type="ECO:0000256" key="6">
    <source>
        <dbReference type="ARBA" id="ARBA00023136"/>
    </source>
</evidence>
<name>A0A4R7HW61_9ACTN</name>
<feature type="domain" description="Mechanosensitive ion channel MscS" evidence="8">
    <location>
        <begin position="114"/>
        <end position="176"/>
    </location>
</feature>
<feature type="transmembrane region" description="Helical" evidence="7">
    <location>
        <begin position="31"/>
        <end position="52"/>
    </location>
</feature>
<keyword evidence="6 7" id="KW-0472">Membrane</keyword>
<evidence type="ECO:0000259" key="8">
    <source>
        <dbReference type="Pfam" id="PF00924"/>
    </source>
</evidence>
<keyword evidence="4 7" id="KW-0812">Transmembrane</keyword>
<reference evidence="10 11" key="1">
    <citation type="submission" date="2019-03" db="EMBL/GenBank/DDBJ databases">
        <title>Sequencing the genomes of 1000 actinobacteria strains.</title>
        <authorList>
            <person name="Klenk H.-P."/>
        </authorList>
    </citation>
    <scope>NUCLEOTIDE SEQUENCE [LARGE SCALE GENOMIC DNA]</scope>
    <source>
        <strain evidence="10 11">DSM 18936</strain>
    </source>
</reference>
<dbReference type="Pfam" id="PF00924">
    <property type="entry name" value="MS_channel_2nd"/>
    <property type="match status" value="1"/>
</dbReference>
<feature type="domain" description="Mechanosensitive ion channel MscS C-terminal" evidence="9">
    <location>
        <begin position="188"/>
        <end position="271"/>
    </location>
</feature>
<dbReference type="SUPFAM" id="SSF50182">
    <property type="entry name" value="Sm-like ribonucleoproteins"/>
    <property type="match status" value="1"/>
</dbReference>
<sequence>MWLRATDDPAAEIEESASSLWESTLDFVPRIGVAAVIVAAGWAASRGLRWLLHRYLRRRQTPSFATVMSKIGGWIFLTVVVLIAMAITFPSVRPVDLLAGLGFFSIAVGFAFQDILENTLSGMLLLFRQPFRSGDQIEVMGQSGTVEGITIRETRIIRYDGELVVIPNRDVYKNEIVVHTYRDDHRQEFVVGIAYENDAEEATTAIIAALRSVDGVRLDPPPMALVENLNVSTVDIVAMFWTSARRFDSLLVKDAAIKAVKRRLDDAGIEMPADIVALQATPSFKAALQNEADVTPAGSIRT</sequence>
<protein>
    <submittedName>
        <fullName evidence="10">Small-conductance mechanosensitive channel</fullName>
    </submittedName>
</protein>
<evidence type="ECO:0000256" key="7">
    <source>
        <dbReference type="SAM" id="Phobius"/>
    </source>
</evidence>
<comment type="subcellular location">
    <subcellularLocation>
        <location evidence="1">Cell membrane</location>
        <topology evidence="1">Multi-pass membrane protein</topology>
    </subcellularLocation>
</comment>
<dbReference type="Pfam" id="PF21082">
    <property type="entry name" value="MS_channel_3rd"/>
    <property type="match status" value="1"/>
</dbReference>
<dbReference type="GO" id="GO:0005886">
    <property type="term" value="C:plasma membrane"/>
    <property type="evidence" value="ECO:0007669"/>
    <property type="project" value="UniProtKB-SubCell"/>
</dbReference>
<dbReference type="Gene3D" id="2.30.30.60">
    <property type="match status" value="1"/>
</dbReference>
<keyword evidence="5 7" id="KW-1133">Transmembrane helix</keyword>
<dbReference type="InterPro" id="IPR011066">
    <property type="entry name" value="MscS_channel_C_sf"/>
</dbReference>
<dbReference type="SUPFAM" id="SSF82689">
    <property type="entry name" value="Mechanosensitive channel protein MscS (YggB), C-terminal domain"/>
    <property type="match status" value="1"/>
</dbReference>
<keyword evidence="3" id="KW-1003">Cell membrane</keyword>
<comment type="caution">
    <text evidence="10">The sequence shown here is derived from an EMBL/GenBank/DDBJ whole genome shotgun (WGS) entry which is preliminary data.</text>
</comment>
<dbReference type="Gene3D" id="1.10.287.1260">
    <property type="match status" value="1"/>
</dbReference>
<dbReference type="Pfam" id="PF05552">
    <property type="entry name" value="MS_channel_1st_1"/>
    <property type="match status" value="1"/>
</dbReference>
<evidence type="ECO:0000256" key="3">
    <source>
        <dbReference type="ARBA" id="ARBA00022475"/>
    </source>
</evidence>
<dbReference type="InterPro" id="IPR023408">
    <property type="entry name" value="MscS_beta-dom_sf"/>
</dbReference>
<evidence type="ECO:0000256" key="2">
    <source>
        <dbReference type="ARBA" id="ARBA00008017"/>
    </source>
</evidence>
<evidence type="ECO:0000259" key="9">
    <source>
        <dbReference type="Pfam" id="PF21082"/>
    </source>
</evidence>
<evidence type="ECO:0000313" key="11">
    <source>
        <dbReference type="Proteomes" id="UP000294558"/>
    </source>
</evidence>
<comment type="similarity">
    <text evidence="2">Belongs to the MscS (TC 1.A.23) family.</text>
</comment>
<evidence type="ECO:0000313" key="10">
    <source>
        <dbReference type="EMBL" id="TDT15292.1"/>
    </source>
</evidence>
<dbReference type="InterPro" id="IPR045275">
    <property type="entry name" value="MscS_archaea/bacteria_type"/>
</dbReference>
<dbReference type="Proteomes" id="UP000294558">
    <property type="component" value="Unassembled WGS sequence"/>
</dbReference>
<dbReference type="Gene3D" id="3.30.70.100">
    <property type="match status" value="1"/>
</dbReference>
<dbReference type="GO" id="GO:0008381">
    <property type="term" value="F:mechanosensitive monoatomic ion channel activity"/>
    <property type="evidence" value="ECO:0007669"/>
    <property type="project" value="InterPro"/>
</dbReference>
<dbReference type="InterPro" id="IPR049278">
    <property type="entry name" value="MS_channel_C"/>
</dbReference>
<feature type="transmembrane region" description="Helical" evidence="7">
    <location>
        <begin position="73"/>
        <end position="91"/>
    </location>
</feature>
<proteinExistence type="inferred from homology"/>
<dbReference type="InterPro" id="IPR011014">
    <property type="entry name" value="MscS_channel_TM-2"/>
</dbReference>
<dbReference type="EMBL" id="SOAU01000001">
    <property type="protein sequence ID" value="TDT15292.1"/>
    <property type="molecule type" value="Genomic_DNA"/>
</dbReference>
<dbReference type="PANTHER" id="PTHR30221">
    <property type="entry name" value="SMALL-CONDUCTANCE MECHANOSENSITIVE CHANNEL"/>
    <property type="match status" value="1"/>
</dbReference>
<evidence type="ECO:0000256" key="5">
    <source>
        <dbReference type="ARBA" id="ARBA00022989"/>
    </source>
</evidence>